<keyword evidence="1" id="KW-0472">Membrane</keyword>
<dbReference type="Proteomes" id="UP000253562">
    <property type="component" value="Unassembled WGS sequence"/>
</dbReference>
<proteinExistence type="predicted"/>
<accession>A0A368KJM9</accession>
<protein>
    <submittedName>
        <fullName evidence="2">Uncharacterized protein</fullName>
    </submittedName>
</protein>
<dbReference type="EMBL" id="QPEX01000046">
    <property type="protein sequence ID" value="RCS40699.1"/>
    <property type="molecule type" value="Genomic_DNA"/>
</dbReference>
<gene>
    <name evidence="2" type="ORF">DTL42_25365</name>
</gene>
<name>A0A368KJM9_9BACT</name>
<keyword evidence="1" id="KW-0812">Transmembrane</keyword>
<organism evidence="2 3">
    <name type="scientific">Bremerella cremea</name>
    <dbReference type="NCBI Taxonomy" id="1031537"/>
    <lineage>
        <taxon>Bacteria</taxon>
        <taxon>Pseudomonadati</taxon>
        <taxon>Planctomycetota</taxon>
        <taxon>Planctomycetia</taxon>
        <taxon>Pirellulales</taxon>
        <taxon>Pirellulaceae</taxon>
        <taxon>Bremerella</taxon>
    </lineage>
</organism>
<comment type="caution">
    <text evidence="2">The sequence shown here is derived from an EMBL/GenBank/DDBJ whole genome shotgun (WGS) entry which is preliminary data.</text>
</comment>
<keyword evidence="1" id="KW-1133">Transmembrane helix</keyword>
<feature type="transmembrane region" description="Helical" evidence="1">
    <location>
        <begin position="41"/>
        <end position="66"/>
    </location>
</feature>
<evidence type="ECO:0000313" key="3">
    <source>
        <dbReference type="Proteomes" id="UP000253562"/>
    </source>
</evidence>
<evidence type="ECO:0000256" key="1">
    <source>
        <dbReference type="SAM" id="Phobius"/>
    </source>
</evidence>
<dbReference type="AlphaFoldDB" id="A0A368KJM9"/>
<reference evidence="2 3" key="1">
    <citation type="submission" date="2018-07" db="EMBL/GenBank/DDBJ databases">
        <title>Comparative genomes isolates from brazilian mangrove.</title>
        <authorList>
            <person name="De Araujo J.E."/>
            <person name="Taketani R.G."/>
            <person name="Silva M.C.P."/>
            <person name="Lourenco M.V."/>
            <person name="Oliveira V.M."/>
            <person name="Andreote F.D."/>
        </authorList>
    </citation>
    <scope>NUCLEOTIDE SEQUENCE [LARGE SCALE GENOMIC DNA]</scope>
    <source>
        <strain evidence="2 3">HEX PRIS-MGV</strain>
    </source>
</reference>
<evidence type="ECO:0000313" key="2">
    <source>
        <dbReference type="EMBL" id="RCS40699.1"/>
    </source>
</evidence>
<sequence length="87" mass="9202">MFVQATSGAHGEEEVWINSAAGWLWKEGQAKRGLGLDLQCLAAGCCLSGGTILGVFPALLWLTLIFPQSYNPAFPASTYAIVVGSSR</sequence>